<dbReference type="InterPro" id="IPR001816">
    <property type="entry name" value="Transl_elong_EFTs/EF1B"/>
</dbReference>
<dbReference type="SUPFAM" id="SSF46934">
    <property type="entry name" value="UBA-like"/>
    <property type="match status" value="1"/>
</dbReference>
<evidence type="ECO:0000256" key="5">
    <source>
        <dbReference type="HAMAP-Rule" id="MF_00050"/>
    </source>
</evidence>
<feature type="region of interest" description="Involved in Mg(2+) ion dislocation from EF-Tu" evidence="5">
    <location>
        <begin position="81"/>
        <end position="84"/>
    </location>
</feature>
<protein>
    <recommendedName>
        <fullName evidence="2 5">Elongation factor Ts</fullName>
        <shortName evidence="5">EF-Ts</shortName>
    </recommendedName>
</protein>
<proteinExistence type="inferred from homology"/>
<feature type="domain" description="Translation elongation factor EFTs/EF1B dimerisation" evidence="6">
    <location>
        <begin position="73"/>
        <end position="282"/>
    </location>
</feature>
<dbReference type="Gene3D" id="1.10.286.20">
    <property type="match status" value="1"/>
</dbReference>
<dbReference type="GO" id="GO:0005737">
    <property type="term" value="C:cytoplasm"/>
    <property type="evidence" value="ECO:0007669"/>
    <property type="project" value="UniProtKB-SubCell"/>
</dbReference>
<sequence length="292" mass="31713">MAITAAMVKDLRERTGAGMMDCKKALVEVDGDMEKAVDYLREKGMAKAAKKAGRATSEGLVVFAQNADASRVAMASLQCETDFVSRGDDFKNFAAKVAQAVLDNMPADDAALQALVGEDLKALIAKTGENMRLGKFYVYERAANEVIGQYLHTASGKLGVMTILEVGKPETAANEQVVSLAREVAMQAAALRPMALDRDSLDPAVIERERSVYREKARNEGKPEHIIEKIAEGGVVKFCKDVCLMDQAYIRDDKKSVAQFVKETAKAVGDSITVKSFTRIELVAEEAPQEAE</sequence>
<comment type="function">
    <text evidence="5">Associates with the EF-Tu.GDP complex and induces the exchange of GDP to GTP. It remains bound to the aminoacyl-tRNA.EF-Tu.GTP complex up to the GTP hydrolysis stage on the ribosome.</text>
</comment>
<dbReference type="SUPFAM" id="SSF54713">
    <property type="entry name" value="Elongation factor Ts (EF-Ts), dimerisation domain"/>
    <property type="match status" value="2"/>
</dbReference>
<dbReference type="PANTHER" id="PTHR11741:SF0">
    <property type="entry name" value="ELONGATION FACTOR TS, MITOCHONDRIAL"/>
    <property type="match status" value="1"/>
</dbReference>
<dbReference type="Gene3D" id="1.10.8.10">
    <property type="entry name" value="DNA helicase RuvA subunit, C-terminal domain"/>
    <property type="match status" value="1"/>
</dbReference>
<accession>A0A9D1TQY1</accession>
<organism evidence="7 8">
    <name type="scientific">Candidatus Desulfovibrio intestinipullorum</name>
    <dbReference type="NCBI Taxonomy" id="2838536"/>
    <lineage>
        <taxon>Bacteria</taxon>
        <taxon>Pseudomonadati</taxon>
        <taxon>Thermodesulfobacteriota</taxon>
        <taxon>Desulfovibrionia</taxon>
        <taxon>Desulfovibrionales</taxon>
        <taxon>Desulfovibrionaceae</taxon>
        <taxon>Desulfovibrio</taxon>
    </lineage>
</organism>
<evidence type="ECO:0000256" key="1">
    <source>
        <dbReference type="ARBA" id="ARBA00005532"/>
    </source>
</evidence>
<keyword evidence="5" id="KW-0963">Cytoplasm</keyword>
<keyword evidence="4 5" id="KW-0648">Protein biosynthesis</keyword>
<dbReference type="FunFam" id="1.10.8.10:FF:000001">
    <property type="entry name" value="Elongation factor Ts"/>
    <property type="match status" value="1"/>
</dbReference>
<dbReference type="HAMAP" id="MF_00050">
    <property type="entry name" value="EF_Ts"/>
    <property type="match status" value="1"/>
</dbReference>
<evidence type="ECO:0000256" key="2">
    <source>
        <dbReference type="ARBA" id="ARBA00016956"/>
    </source>
</evidence>
<dbReference type="InterPro" id="IPR018101">
    <property type="entry name" value="Transl_elong_Ts_CS"/>
</dbReference>
<comment type="subcellular location">
    <subcellularLocation>
        <location evidence="5">Cytoplasm</location>
    </subcellularLocation>
</comment>
<dbReference type="Gene3D" id="3.30.479.20">
    <property type="entry name" value="Elongation factor Ts, dimerisation domain"/>
    <property type="match status" value="2"/>
</dbReference>
<evidence type="ECO:0000313" key="8">
    <source>
        <dbReference type="Proteomes" id="UP000886752"/>
    </source>
</evidence>
<reference evidence="7" key="1">
    <citation type="journal article" date="2021" name="PeerJ">
        <title>Extensive microbial diversity within the chicken gut microbiome revealed by metagenomics and culture.</title>
        <authorList>
            <person name="Gilroy R."/>
            <person name="Ravi A."/>
            <person name="Getino M."/>
            <person name="Pursley I."/>
            <person name="Horton D.L."/>
            <person name="Alikhan N.F."/>
            <person name="Baker D."/>
            <person name="Gharbi K."/>
            <person name="Hall N."/>
            <person name="Watson M."/>
            <person name="Adriaenssens E.M."/>
            <person name="Foster-Nyarko E."/>
            <person name="Jarju S."/>
            <person name="Secka A."/>
            <person name="Antonio M."/>
            <person name="Oren A."/>
            <person name="Chaudhuri R.R."/>
            <person name="La Ragione R."/>
            <person name="Hildebrand F."/>
            <person name="Pallen M.J."/>
        </authorList>
    </citation>
    <scope>NUCLEOTIDE SEQUENCE</scope>
    <source>
        <strain evidence="7">ChiHecec2B26-446</strain>
    </source>
</reference>
<dbReference type="Pfam" id="PF00889">
    <property type="entry name" value="EF_TS"/>
    <property type="match status" value="1"/>
</dbReference>
<dbReference type="FunFam" id="1.10.286.20:FF:000001">
    <property type="entry name" value="Elongation factor Ts"/>
    <property type="match status" value="1"/>
</dbReference>
<dbReference type="CDD" id="cd14275">
    <property type="entry name" value="UBA_EF-Ts"/>
    <property type="match status" value="1"/>
</dbReference>
<dbReference type="InterPro" id="IPR009060">
    <property type="entry name" value="UBA-like_sf"/>
</dbReference>
<reference evidence="7" key="2">
    <citation type="submission" date="2021-04" db="EMBL/GenBank/DDBJ databases">
        <authorList>
            <person name="Gilroy R."/>
        </authorList>
    </citation>
    <scope>NUCLEOTIDE SEQUENCE</scope>
    <source>
        <strain evidence="7">ChiHecec2B26-446</strain>
    </source>
</reference>
<dbReference type="Proteomes" id="UP000886752">
    <property type="component" value="Unassembled WGS sequence"/>
</dbReference>
<name>A0A9D1TQY1_9BACT</name>
<dbReference type="EMBL" id="DXHV01000063">
    <property type="protein sequence ID" value="HIW00906.1"/>
    <property type="molecule type" value="Genomic_DNA"/>
</dbReference>
<evidence type="ECO:0000259" key="6">
    <source>
        <dbReference type="Pfam" id="PF00889"/>
    </source>
</evidence>
<evidence type="ECO:0000256" key="3">
    <source>
        <dbReference type="ARBA" id="ARBA00022768"/>
    </source>
</evidence>
<dbReference type="NCBIfam" id="TIGR00116">
    <property type="entry name" value="tsf"/>
    <property type="match status" value="1"/>
</dbReference>
<dbReference type="AlphaFoldDB" id="A0A9D1TQY1"/>
<comment type="caution">
    <text evidence="7">The sequence shown here is derived from an EMBL/GenBank/DDBJ whole genome shotgun (WGS) entry which is preliminary data.</text>
</comment>
<gene>
    <name evidence="5 7" type="primary">tsf</name>
    <name evidence="7" type="ORF">H9894_06920</name>
</gene>
<evidence type="ECO:0000313" key="7">
    <source>
        <dbReference type="EMBL" id="HIW00906.1"/>
    </source>
</evidence>
<dbReference type="InterPro" id="IPR036402">
    <property type="entry name" value="EF-Ts_dimer_sf"/>
</dbReference>
<dbReference type="InterPro" id="IPR014039">
    <property type="entry name" value="Transl_elong_EFTs/EF1B_dimer"/>
</dbReference>
<keyword evidence="3 5" id="KW-0251">Elongation factor</keyword>
<dbReference type="PANTHER" id="PTHR11741">
    <property type="entry name" value="ELONGATION FACTOR TS"/>
    <property type="match status" value="1"/>
</dbReference>
<comment type="similarity">
    <text evidence="1 5">Belongs to the EF-Ts family.</text>
</comment>
<evidence type="ECO:0000256" key="4">
    <source>
        <dbReference type="ARBA" id="ARBA00022917"/>
    </source>
</evidence>
<dbReference type="GO" id="GO:0003746">
    <property type="term" value="F:translation elongation factor activity"/>
    <property type="evidence" value="ECO:0007669"/>
    <property type="project" value="UniProtKB-UniRule"/>
</dbReference>
<dbReference type="PROSITE" id="PS01126">
    <property type="entry name" value="EF_TS_1"/>
    <property type="match status" value="1"/>
</dbReference>